<dbReference type="Gene3D" id="3.30.200.20">
    <property type="entry name" value="Phosphorylase Kinase, domain 1"/>
    <property type="match status" value="1"/>
</dbReference>
<dbReference type="Gene3D" id="1.10.510.10">
    <property type="entry name" value="Transferase(Phosphotransferase) domain 1"/>
    <property type="match status" value="1"/>
</dbReference>
<reference evidence="8" key="1">
    <citation type="submission" date="2020-11" db="EMBL/GenBank/DDBJ databases">
        <title>Chlorella ohadii genome sequencing and assembly.</title>
        <authorList>
            <person name="Murik O."/>
            <person name="Treves H."/>
            <person name="Kedem I."/>
            <person name="Shotland Y."/>
            <person name="Kaplan A."/>
        </authorList>
    </citation>
    <scope>NUCLEOTIDE SEQUENCE</scope>
    <source>
        <strain evidence="8">1</strain>
    </source>
</reference>
<evidence type="ECO:0000256" key="1">
    <source>
        <dbReference type="ARBA" id="ARBA00022679"/>
    </source>
</evidence>
<evidence type="ECO:0000313" key="8">
    <source>
        <dbReference type="EMBL" id="KAI7846357.1"/>
    </source>
</evidence>
<evidence type="ECO:0000313" key="9">
    <source>
        <dbReference type="Proteomes" id="UP001205105"/>
    </source>
</evidence>
<dbReference type="PANTHER" id="PTHR13366">
    <property type="entry name" value="MALARIA ANTIGEN-RELATED"/>
    <property type="match status" value="1"/>
</dbReference>
<dbReference type="InterPro" id="IPR011009">
    <property type="entry name" value="Kinase-like_dom_sf"/>
</dbReference>
<dbReference type="GO" id="GO:0005524">
    <property type="term" value="F:ATP binding"/>
    <property type="evidence" value="ECO:0007669"/>
    <property type="project" value="UniProtKB-UniRule"/>
</dbReference>
<feature type="binding site" evidence="5">
    <location>
        <position position="203"/>
    </location>
    <ligand>
        <name>ATP</name>
        <dbReference type="ChEBI" id="CHEBI:30616"/>
    </ligand>
</feature>
<dbReference type="PROSITE" id="PS00107">
    <property type="entry name" value="PROTEIN_KINASE_ATP"/>
    <property type="match status" value="1"/>
</dbReference>
<feature type="compositionally biased region" description="Pro residues" evidence="6">
    <location>
        <begin position="38"/>
        <end position="51"/>
    </location>
</feature>
<dbReference type="InterPro" id="IPR000719">
    <property type="entry name" value="Prot_kinase_dom"/>
</dbReference>
<dbReference type="PROSITE" id="PS00108">
    <property type="entry name" value="PROTEIN_KINASE_ST"/>
    <property type="match status" value="1"/>
</dbReference>
<organism evidence="8 9">
    <name type="scientific">Chlorella ohadii</name>
    <dbReference type="NCBI Taxonomy" id="2649997"/>
    <lineage>
        <taxon>Eukaryota</taxon>
        <taxon>Viridiplantae</taxon>
        <taxon>Chlorophyta</taxon>
        <taxon>core chlorophytes</taxon>
        <taxon>Trebouxiophyceae</taxon>
        <taxon>Chlorellales</taxon>
        <taxon>Chlorellaceae</taxon>
        <taxon>Chlorella clade</taxon>
        <taxon>Chlorella</taxon>
    </lineage>
</organism>
<keyword evidence="9" id="KW-1185">Reference proteome</keyword>
<keyword evidence="3" id="KW-0418">Kinase</keyword>
<keyword evidence="1" id="KW-0808">Transferase</keyword>
<feature type="region of interest" description="Disordered" evidence="6">
    <location>
        <begin position="71"/>
        <end position="131"/>
    </location>
</feature>
<dbReference type="SUPFAM" id="SSF56112">
    <property type="entry name" value="Protein kinase-like (PK-like)"/>
    <property type="match status" value="1"/>
</dbReference>
<dbReference type="InterPro" id="IPR017441">
    <property type="entry name" value="Protein_kinase_ATP_BS"/>
</dbReference>
<keyword evidence="2 5" id="KW-0547">Nucleotide-binding</keyword>
<feature type="region of interest" description="Disordered" evidence="6">
    <location>
        <begin position="1"/>
        <end position="57"/>
    </location>
</feature>
<evidence type="ECO:0000256" key="6">
    <source>
        <dbReference type="SAM" id="MobiDB-lite"/>
    </source>
</evidence>
<dbReference type="GO" id="GO:0004672">
    <property type="term" value="F:protein kinase activity"/>
    <property type="evidence" value="ECO:0007669"/>
    <property type="project" value="InterPro"/>
</dbReference>
<dbReference type="SMART" id="SM00220">
    <property type="entry name" value="S_TKc"/>
    <property type="match status" value="1"/>
</dbReference>
<dbReference type="EMBL" id="JADXDR010000004">
    <property type="protein sequence ID" value="KAI7846357.1"/>
    <property type="molecule type" value="Genomic_DNA"/>
</dbReference>
<evidence type="ECO:0000256" key="4">
    <source>
        <dbReference type="ARBA" id="ARBA00022840"/>
    </source>
</evidence>
<evidence type="ECO:0000256" key="3">
    <source>
        <dbReference type="ARBA" id="ARBA00022777"/>
    </source>
</evidence>
<sequence length="1185" mass="124177">MSISSQSTQPGGSGAAQGEKPPVPLFAEGPPVSSQQLPLPPAAHQAPPPLEIPLSQTDFLGTQDFITPVDQFNLDYDPKDAKRSPARLTPNRVKRPRPGASSGGSADASMEEAEVGPSGRGGAFGGPLPRRITRLQSPPCYRNVFLESDSEEAFAPWKAPRPAAQHLTRYRQDFKEIGLLGQGNFSKVFRVRHRFDGREYAVKRTQREARPDCPAFAQFIQEAQVLAHLPPHPNVVQYHTCWSEPAGELGEHLYIQLEKCDVNLGIHASLGEQLREADLLHVLEQMASALAHLHKHGVAHLDVKPDNIYLQDAPEMGCSSSSSSSAPPVRYKLGDFGQATRLDLRTPVALSEGDSRYLPPELLRGELGQLHKADMFALGASLLELATRTELPAGGQQYQDLRTGKLPLLPTFTQRFTAMLKALMSPKPEDRPSAEKVLASSLLAGRRAGSPKAAAAQPLVHQNSTASTQSATTVDAVHELACGCMDFFAQLPQWCPQASKAQLAAAVAAVAAVLAQQQSNSREETPPTTRLLSKLLRALQVLLAEAKGDHGANAATLAASLQHLFTYGWQQRGGSGSSTPRRGSSLAGVGFGTLLAKGDSKSLHGSWTVLLPTSDAVASRHARGGATTVAHLLVHDPQLRVRHAAAATITALLEGPAQRAYLAVAEARELDRQPVRGFITLSASLGQMLIALHRALLHSVQSERDPLVLAATLRALGTLLLGAPYHRLPPQLLPLSDGTLPEKVAQQSVRLAGDYLEASAAAAAQLDAPTLAVAAQADQWQQVAAQVLQPATRQASPLLRAAAQAIIGALSPAVLAGLPATLQHQLLAWCCSALAADEASPVRAAAAKAAGALAGAPALCALPKGPEELLAASTAASRDAVLAVRLPAAASLATFCQMLSSSAANDPVVLAAAQHVFPSCLQLALAAATADNDKLRPCGLQALGSLAALADALPPTAVAQQAQRLEDAVAAVSGCLAAKSVRVQWAACEAAGGLLACGAAQVQQHSAALLQHLLVLLQECPNFRSRTLAASALIRLRSWAALGGSGSRAVQLLDDVAVLLFQGKANDFCVPAPPAAAATQRSEGQMAPRHEPGELGSKAQLEATLVAVVLHLLALLVLAEDVPTGGSTQQPQLSILVQQALRELLPPVEVAVDEMAAGAAEAVYFDLSQASPQLVASAAEGLALL</sequence>
<evidence type="ECO:0000259" key="7">
    <source>
        <dbReference type="PROSITE" id="PS50011"/>
    </source>
</evidence>
<dbReference type="InterPro" id="IPR025283">
    <property type="entry name" value="DUF4042"/>
</dbReference>
<dbReference type="InterPro" id="IPR016024">
    <property type="entry name" value="ARM-type_fold"/>
</dbReference>
<dbReference type="Proteomes" id="UP001205105">
    <property type="component" value="Unassembled WGS sequence"/>
</dbReference>
<feature type="compositionally biased region" description="Low complexity" evidence="6">
    <location>
        <begin position="99"/>
        <end position="108"/>
    </location>
</feature>
<name>A0AAD5DZA1_9CHLO</name>
<dbReference type="PANTHER" id="PTHR13366:SF0">
    <property type="entry name" value="HEAT REPEAT-CONTAINING PROTEIN 6"/>
    <property type="match status" value="1"/>
</dbReference>
<dbReference type="InterPro" id="IPR052107">
    <property type="entry name" value="HEAT6"/>
</dbReference>
<dbReference type="PROSITE" id="PS50011">
    <property type="entry name" value="PROTEIN_KINASE_DOM"/>
    <property type="match status" value="1"/>
</dbReference>
<protein>
    <recommendedName>
        <fullName evidence="7">Protein kinase domain-containing protein</fullName>
    </recommendedName>
</protein>
<comment type="caution">
    <text evidence="8">The sequence shown here is derived from an EMBL/GenBank/DDBJ whole genome shotgun (WGS) entry which is preliminary data.</text>
</comment>
<evidence type="ECO:0000256" key="2">
    <source>
        <dbReference type="ARBA" id="ARBA00022741"/>
    </source>
</evidence>
<proteinExistence type="predicted"/>
<dbReference type="AlphaFoldDB" id="A0AAD5DZA1"/>
<dbReference type="SUPFAM" id="SSF48371">
    <property type="entry name" value="ARM repeat"/>
    <property type="match status" value="1"/>
</dbReference>
<evidence type="ECO:0000256" key="5">
    <source>
        <dbReference type="PROSITE-ProRule" id="PRU10141"/>
    </source>
</evidence>
<gene>
    <name evidence="8" type="ORF">COHA_000194</name>
</gene>
<dbReference type="InterPro" id="IPR008271">
    <property type="entry name" value="Ser/Thr_kinase_AS"/>
</dbReference>
<keyword evidence="4 5" id="KW-0067">ATP-binding</keyword>
<accession>A0AAD5DZA1</accession>
<feature type="domain" description="Protein kinase" evidence="7">
    <location>
        <begin position="174"/>
        <end position="443"/>
    </location>
</feature>
<dbReference type="Pfam" id="PF13251">
    <property type="entry name" value="DUF4042"/>
    <property type="match status" value="1"/>
</dbReference>
<dbReference type="Pfam" id="PF00069">
    <property type="entry name" value="Pkinase"/>
    <property type="match status" value="1"/>
</dbReference>
<feature type="compositionally biased region" description="Polar residues" evidence="6">
    <location>
        <begin position="1"/>
        <end position="10"/>
    </location>
</feature>